<reference evidence="2 3" key="1">
    <citation type="submission" date="2013-03" db="EMBL/GenBank/DDBJ databases">
        <title>Draft genome sequence of Gracibacillus halophilus YIM-C55.5, a moderately halophilic and thermophilic organism from the Xiaochaidamu salt lake.</title>
        <authorList>
            <person name="Sugumar T."/>
            <person name="Polireddy D.R."/>
            <person name="Antony A."/>
            <person name="Madhava Y.R."/>
            <person name="Sivakumar N."/>
        </authorList>
    </citation>
    <scope>NUCLEOTIDE SEQUENCE [LARGE SCALE GENOMIC DNA]</scope>
    <source>
        <strain evidence="2 3">YIM-C55.5</strain>
    </source>
</reference>
<evidence type="ECO:0000313" key="3">
    <source>
        <dbReference type="Proteomes" id="UP000012283"/>
    </source>
</evidence>
<evidence type="ECO:0000313" key="2">
    <source>
        <dbReference type="EMBL" id="ENH96126.1"/>
    </source>
</evidence>
<dbReference type="PATRIC" id="fig|1308866.3.peg.2514"/>
<organism evidence="2 3">
    <name type="scientific">Gracilibacillus halophilus YIM-C55.5</name>
    <dbReference type="NCBI Taxonomy" id="1308866"/>
    <lineage>
        <taxon>Bacteria</taxon>
        <taxon>Bacillati</taxon>
        <taxon>Bacillota</taxon>
        <taxon>Bacilli</taxon>
        <taxon>Bacillales</taxon>
        <taxon>Bacillaceae</taxon>
        <taxon>Gracilibacillus</taxon>
    </lineage>
</organism>
<keyword evidence="1" id="KW-1133">Transmembrane helix</keyword>
<keyword evidence="3" id="KW-1185">Reference proteome</keyword>
<proteinExistence type="predicted"/>
<sequence length="192" mass="23366">MSFSDYWKQIFQKNDELHRLFVDYWYDYSNIFTWQFWTAVILFIGPLIILIFTVDRKRLFEVFLFGYTIHMLWTYADFYLETHNLLIHPYFLSPTLPFGINMTASLLPVSFLLLYQYCTNRGKNFYVYGLLLCFLFGIVFATVSDMLDLLMFHKWMNQLYLFIIDVFIIFPAYWFTLLIKYFQTKALKTKQD</sequence>
<dbReference type="OrthoDB" id="2591789at2"/>
<protein>
    <submittedName>
        <fullName evidence="2">Uncharacterized protein</fullName>
    </submittedName>
</protein>
<dbReference type="EMBL" id="APML01000058">
    <property type="protein sequence ID" value="ENH96126.1"/>
    <property type="molecule type" value="Genomic_DNA"/>
</dbReference>
<dbReference type="AlphaFoldDB" id="N4WSJ3"/>
<feature type="transmembrane region" description="Helical" evidence="1">
    <location>
        <begin position="96"/>
        <end position="118"/>
    </location>
</feature>
<gene>
    <name evidence="2" type="ORF">J416_12432</name>
</gene>
<feature type="transmembrane region" description="Helical" evidence="1">
    <location>
        <begin position="59"/>
        <end position="76"/>
    </location>
</feature>
<comment type="caution">
    <text evidence="2">The sequence shown here is derived from an EMBL/GenBank/DDBJ whole genome shotgun (WGS) entry which is preliminary data.</text>
</comment>
<dbReference type="Proteomes" id="UP000012283">
    <property type="component" value="Unassembled WGS sequence"/>
</dbReference>
<keyword evidence="1" id="KW-0472">Membrane</keyword>
<feature type="transmembrane region" description="Helical" evidence="1">
    <location>
        <begin position="34"/>
        <end position="52"/>
    </location>
</feature>
<dbReference type="eggNOG" id="ENOG5030BDC">
    <property type="taxonomic scope" value="Bacteria"/>
</dbReference>
<evidence type="ECO:0000256" key="1">
    <source>
        <dbReference type="SAM" id="Phobius"/>
    </source>
</evidence>
<accession>N4WSJ3</accession>
<feature type="transmembrane region" description="Helical" evidence="1">
    <location>
        <begin position="125"/>
        <end position="147"/>
    </location>
</feature>
<feature type="transmembrane region" description="Helical" evidence="1">
    <location>
        <begin position="159"/>
        <end position="182"/>
    </location>
</feature>
<name>N4WSJ3_9BACI</name>
<keyword evidence="1" id="KW-0812">Transmembrane</keyword>